<organism evidence="1 2">
    <name type="scientific">Panagrolaimus sp. ES5</name>
    <dbReference type="NCBI Taxonomy" id="591445"/>
    <lineage>
        <taxon>Eukaryota</taxon>
        <taxon>Metazoa</taxon>
        <taxon>Ecdysozoa</taxon>
        <taxon>Nematoda</taxon>
        <taxon>Chromadorea</taxon>
        <taxon>Rhabditida</taxon>
        <taxon>Tylenchina</taxon>
        <taxon>Panagrolaimomorpha</taxon>
        <taxon>Panagrolaimoidea</taxon>
        <taxon>Panagrolaimidae</taxon>
        <taxon>Panagrolaimus</taxon>
    </lineage>
</organism>
<reference evidence="2" key="1">
    <citation type="submission" date="2025-08" db="UniProtKB">
        <authorList>
            <consortium name="WormBaseParasite"/>
        </authorList>
    </citation>
    <scope>IDENTIFICATION</scope>
</reference>
<evidence type="ECO:0000313" key="2">
    <source>
        <dbReference type="WBParaSite" id="ES5_v2.g14369.t1"/>
    </source>
</evidence>
<evidence type="ECO:0000313" key="1">
    <source>
        <dbReference type="Proteomes" id="UP000887579"/>
    </source>
</evidence>
<dbReference type="Proteomes" id="UP000887579">
    <property type="component" value="Unplaced"/>
</dbReference>
<proteinExistence type="predicted"/>
<name>A0AC34FB23_9BILA</name>
<dbReference type="WBParaSite" id="ES5_v2.g14369.t1">
    <property type="protein sequence ID" value="ES5_v2.g14369.t1"/>
    <property type="gene ID" value="ES5_v2.g14369"/>
</dbReference>
<accession>A0AC34FB23</accession>
<protein>
    <submittedName>
        <fullName evidence="2">Protein kinase domain-containing protein</fullName>
    </submittedName>
</protein>
<sequence length="496" mass="56356">MKGAQPGSITKCKNAKQIFSGSASDIQNPFEFPRQQENKMDTPEVMQFKASQRLLNPNLPEAATEDATQRDSSLSLQTNNMIENIEKFMNNFSIEESLKMDEPEIITLDGQLDKYVLKANIGSGASGSVHVGISDKRGVAIKIFEDLKKMDKKLEVLKMIKDLGCCLKIHDSGKNFLATNLVGKNLFSVYHDIQAKTGQDFLSRGTVARIGQQSLFGINQLHKLGLIHRDVKGENCCIGIREFGEQQKIFLIDYDLVCKEAESAEGGFYGTKMYASSAALLFERLQKRHDLGTIFIVEFHSNNSLFSESWYQMLLKFFVGLQWKADKPKALANEKKQFLKHIHVHANDIHLIRIWKLIEIAGDGEPFYDKIQEELVEMERKADEKFVQWDADVPYENPYLNDASEDGTADGLNLRTINQKKYFYLSCYDSRNKTRSLKIIGVNYIFNKKRAHKNGGQVFKCSKPGCNAEVYDENFSDDKEDLEYADVEEQGAHNCD</sequence>